<evidence type="ECO:0000259" key="2">
    <source>
        <dbReference type="Pfam" id="PF17765"/>
    </source>
</evidence>
<protein>
    <recommendedName>
        <fullName evidence="2">MmyB-like transcription regulator ligand binding domain-containing protein</fullName>
    </recommendedName>
</protein>
<organism evidence="3 4">
    <name type="scientific">Streptomyces roseirectus</name>
    <dbReference type="NCBI Taxonomy" id="2768066"/>
    <lineage>
        <taxon>Bacteria</taxon>
        <taxon>Bacillati</taxon>
        <taxon>Actinomycetota</taxon>
        <taxon>Actinomycetes</taxon>
        <taxon>Kitasatosporales</taxon>
        <taxon>Streptomycetaceae</taxon>
        <taxon>Streptomyces</taxon>
    </lineage>
</organism>
<dbReference type="Proteomes" id="UP000516052">
    <property type="component" value="Chromosome"/>
</dbReference>
<dbReference type="Pfam" id="PF17765">
    <property type="entry name" value="MLTR_LBD"/>
    <property type="match status" value="1"/>
</dbReference>
<evidence type="ECO:0000313" key="4">
    <source>
        <dbReference type="Proteomes" id="UP000516052"/>
    </source>
</evidence>
<dbReference type="InterPro" id="IPR041413">
    <property type="entry name" value="MLTR_LBD"/>
</dbReference>
<feature type="compositionally biased region" description="Basic residues" evidence="1">
    <location>
        <begin position="75"/>
        <end position="86"/>
    </location>
</feature>
<accession>A0A7H0I5V6</accession>
<evidence type="ECO:0000313" key="3">
    <source>
        <dbReference type="EMBL" id="QNP68172.1"/>
    </source>
</evidence>
<dbReference type="KEGG" id="sroi:IAG44_00945"/>
<feature type="domain" description="MmyB-like transcription regulator ligand binding" evidence="2">
    <location>
        <begin position="4"/>
        <end position="52"/>
    </location>
</feature>
<name>A0A7H0I5V6_9ACTN</name>
<keyword evidence="4" id="KW-1185">Reference proteome</keyword>
<evidence type="ECO:0000256" key="1">
    <source>
        <dbReference type="SAM" id="MobiDB-lite"/>
    </source>
</evidence>
<reference evidence="3 4" key="1">
    <citation type="submission" date="2020-08" db="EMBL/GenBank/DDBJ databases">
        <title>A novel species.</title>
        <authorList>
            <person name="Gao J."/>
        </authorList>
    </citation>
    <scope>NUCLEOTIDE SEQUENCE [LARGE SCALE GENOMIC DNA]</scope>
    <source>
        <strain evidence="3 4">CRXT-G-22</strain>
    </source>
</reference>
<feature type="region of interest" description="Disordered" evidence="1">
    <location>
        <begin position="35"/>
        <end position="86"/>
    </location>
</feature>
<proteinExistence type="predicted"/>
<dbReference type="EMBL" id="CP060828">
    <property type="protein sequence ID" value="QNP68172.1"/>
    <property type="molecule type" value="Genomic_DNA"/>
</dbReference>
<sequence length="86" mass="9138">MQCALDDLAGATAIVRGRRGDVLAWNALAHVLVTSSSRVPESNPSANSRSRTSSSARTPSPPDGLLPFRVGSAGRRARRVRREGAR</sequence>
<feature type="compositionally biased region" description="Low complexity" evidence="1">
    <location>
        <begin position="42"/>
        <end position="58"/>
    </location>
</feature>
<dbReference type="Gene3D" id="3.30.450.180">
    <property type="match status" value="1"/>
</dbReference>
<dbReference type="AlphaFoldDB" id="A0A7H0I5V6"/>
<gene>
    <name evidence="3" type="ORF">IAG44_00945</name>
</gene>